<evidence type="ECO:0000256" key="2">
    <source>
        <dbReference type="ARBA" id="ARBA00023136"/>
    </source>
</evidence>
<evidence type="ECO:0000313" key="6">
    <source>
        <dbReference type="EMBL" id="NMM47738.1"/>
    </source>
</evidence>
<dbReference type="EMBL" id="JABBNU010000003">
    <property type="protein sequence ID" value="NMM47738.1"/>
    <property type="molecule type" value="Genomic_DNA"/>
</dbReference>
<dbReference type="PRINTS" id="PR01021">
    <property type="entry name" value="OMPADOMAIN"/>
</dbReference>
<comment type="caution">
    <text evidence="6">The sequence shown here is derived from an EMBL/GenBank/DDBJ whole genome shotgun (WGS) entry which is preliminary data.</text>
</comment>
<proteinExistence type="predicted"/>
<evidence type="ECO:0000313" key="7">
    <source>
        <dbReference type="Proteomes" id="UP000559010"/>
    </source>
</evidence>
<dbReference type="CDD" id="cd07185">
    <property type="entry name" value="OmpA_C-like"/>
    <property type="match status" value="1"/>
</dbReference>
<dbReference type="InterPro" id="IPR006664">
    <property type="entry name" value="OMP_bac"/>
</dbReference>
<organism evidence="6 7">
    <name type="scientific">Marinigracilibium pacificum</name>
    <dbReference type="NCBI Taxonomy" id="2729599"/>
    <lineage>
        <taxon>Bacteria</taxon>
        <taxon>Pseudomonadati</taxon>
        <taxon>Bacteroidota</taxon>
        <taxon>Cytophagia</taxon>
        <taxon>Cytophagales</taxon>
        <taxon>Flammeovirgaceae</taxon>
        <taxon>Marinigracilibium</taxon>
    </lineage>
</organism>
<gene>
    <name evidence="6" type="ORF">HH304_04950</name>
</gene>
<sequence length="278" mass="31557">MLQRIFILVLTGVIGSYYTYAQSISECDQKSLFSPMPNHEARQCEIKEFDSYSITRNTENGNYESFNVEGEVHKVSYDWKGEWSKRPSNVQIYRNYQNAVEKQGGELLYESGSAYFKLKKSNNTYYIEVFADGSGMYNVTTIKESSMKQDVVYSAQEINKIINQEGQITFYGIYFYTNKATLKTESDNTLKEIANFLKANKGKQVYIVGHTDNTGNHDYNLKLSKERAETVVKTLVNNFGVSASQLTAEGVGELCPVASNNSEKDKALNRRVVMVLKP</sequence>
<comment type="subcellular location">
    <subcellularLocation>
        <location evidence="1">Cell outer membrane</location>
    </subcellularLocation>
</comment>
<evidence type="ECO:0000256" key="1">
    <source>
        <dbReference type="ARBA" id="ARBA00004442"/>
    </source>
</evidence>
<accession>A0A848IX45</accession>
<dbReference type="PANTHER" id="PTHR30329:SF21">
    <property type="entry name" value="LIPOPROTEIN YIAD-RELATED"/>
    <property type="match status" value="1"/>
</dbReference>
<dbReference type="InterPro" id="IPR006665">
    <property type="entry name" value="OmpA-like"/>
</dbReference>
<dbReference type="Gene3D" id="3.30.1330.60">
    <property type="entry name" value="OmpA-like domain"/>
    <property type="match status" value="1"/>
</dbReference>
<dbReference type="AlphaFoldDB" id="A0A848IX45"/>
<dbReference type="RefSeq" id="WP_169678565.1">
    <property type="nucleotide sequence ID" value="NZ_JABBNU010000003.1"/>
</dbReference>
<evidence type="ECO:0000256" key="3">
    <source>
        <dbReference type="ARBA" id="ARBA00023237"/>
    </source>
</evidence>
<dbReference type="Pfam" id="PF00691">
    <property type="entry name" value="OmpA"/>
    <property type="match status" value="1"/>
</dbReference>
<name>A0A848IX45_9BACT</name>
<dbReference type="InterPro" id="IPR050330">
    <property type="entry name" value="Bact_OuterMem_StrucFunc"/>
</dbReference>
<dbReference type="PANTHER" id="PTHR30329">
    <property type="entry name" value="STATOR ELEMENT OF FLAGELLAR MOTOR COMPLEX"/>
    <property type="match status" value="1"/>
</dbReference>
<evidence type="ECO:0000259" key="5">
    <source>
        <dbReference type="PROSITE" id="PS51123"/>
    </source>
</evidence>
<evidence type="ECO:0000256" key="4">
    <source>
        <dbReference type="PROSITE-ProRule" id="PRU00473"/>
    </source>
</evidence>
<protein>
    <submittedName>
        <fullName evidence="6">OmpA family protein</fullName>
    </submittedName>
</protein>
<feature type="domain" description="OmpA-like" evidence="5">
    <location>
        <begin position="162"/>
        <end position="278"/>
    </location>
</feature>
<dbReference type="InterPro" id="IPR036737">
    <property type="entry name" value="OmpA-like_sf"/>
</dbReference>
<dbReference type="SUPFAM" id="SSF103088">
    <property type="entry name" value="OmpA-like"/>
    <property type="match status" value="1"/>
</dbReference>
<dbReference type="PROSITE" id="PS51123">
    <property type="entry name" value="OMPA_2"/>
    <property type="match status" value="1"/>
</dbReference>
<keyword evidence="3" id="KW-0998">Cell outer membrane</keyword>
<reference evidence="6 7" key="1">
    <citation type="submission" date="2020-04" db="EMBL/GenBank/DDBJ databases">
        <title>Flammeovirgaceae bacterium KN852 isolated from deep sea.</title>
        <authorList>
            <person name="Zhang D.-C."/>
        </authorList>
    </citation>
    <scope>NUCLEOTIDE SEQUENCE [LARGE SCALE GENOMIC DNA]</scope>
    <source>
        <strain evidence="6 7">KN852</strain>
    </source>
</reference>
<dbReference type="Proteomes" id="UP000559010">
    <property type="component" value="Unassembled WGS sequence"/>
</dbReference>
<keyword evidence="2 4" id="KW-0472">Membrane</keyword>
<dbReference type="GO" id="GO:0009279">
    <property type="term" value="C:cell outer membrane"/>
    <property type="evidence" value="ECO:0007669"/>
    <property type="project" value="UniProtKB-SubCell"/>
</dbReference>
<keyword evidence="7" id="KW-1185">Reference proteome</keyword>